<dbReference type="FunFam" id="3.40.50.300:FF:000640">
    <property type="entry name" value="MoxR family ATPase"/>
    <property type="match status" value="1"/>
</dbReference>
<comment type="similarity">
    <text evidence="3">Belongs to the MoxR family.</text>
</comment>
<dbReference type="GO" id="GO:0005524">
    <property type="term" value="F:ATP binding"/>
    <property type="evidence" value="ECO:0007669"/>
    <property type="project" value="UniProtKB-KW"/>
</dbReference>
<dbReference type="GO" id="GO:0016887">
    <property type="term" value="F:ATP hydrolysis activity"/>
    <property type="evidence" value="ECO:0007669"/>
    <property type="project" value="InterPro"/>
</dbReference>
<dbReference type="CDD" id="cd00009">
    <property type="entry name" value="AAA"/>
    <property type="match status" value="1"/>
</dbReference>
<protein>
    <submittedName>
        <fullName evidence="6">FIG022979: MoxR-like ATPases</fullName>
    </submittedName>
</protein>
<dbReference type="Gene3D" id="3.40.50.300">
    <property type="entry name" value="P-loop containing nucleotide triphosphate hydrolases"/>
    <property type="match status" value="1"/>
</dbReference>
<dbReference type="EMBL" id="CADCUR010000292">
    <property type="protein sequence ID" value="CAA9427379.1"/>
    <property type="molecule type" value="Genomic_DNA"/>
</dbReference>
<organism evidence="6">
    <name type="scientific">uncultured Pyrinomonadaceae bacterium</name>
    <dbReference type="NCBI Taxonomy" id="2283094"/>
    <lineage>
        <taxon>Bacteria</taxon>
        <taxon>Pseudomonadati</taxon>
        <taxon>Acidobacteriota</taxon>
        <taxon>Blastocatellia</taxon>
        <taxon>Blastocatellales</taxon>
        <taxon>Pyrinomonadaceae</taxon>
        <taxon>environmental samples</taxon>
    </lineage>
</organism>
<dbReference type="InterPro" id="IPR027417">
    <property type="entry name" value="P-loop_NTPase"/>
</dbReference>
<dbReference type="PANTHER" id="PTHR42759:SF1">
    <property type="entry name" value="MAGNESIUM-CHELATASE SUBUNIT CHLD"/>
    <property type="match status" value="1"/>
</dbReference>
<evidence type="ECO:0000256" key="1">
    <source>
        <dbReference type="ARBA" id="ARBA00022741"/>
    </source>
</evidence>
<feature type="domain" description="ChlI/MoxR AAA lid" evidence="5">
    <location>
        <begin position="237"/>
        <end position="309"/>
    </location>
</feature>
<dbReference type="SUPFAM" id="SSF52540">
    <property type="entry name" value="P-loop containing nucleoside triphosphate hydrolases"/>
    <property type="match status" value="1"/>
</dbReference>
<accession>A0A6J4PVT4</accession>
<feature type="domain" description="ATPase AAA-3" evidence="4">
    <location>
        <begin position="39"/>
        <end position="169"/>
    </location>
</feature>
<keyword evidence="1" id="KW-0547">Nucleotide-binding</keyword>
<dbReference type="Gene3D" id="1.10.8.80">
    <property type="entry name" value="Magnesium chelatase subunit I, C-Terminal domain"/>
    <property type="match status" value="1"/>
</dbReference>
<evidence type="ECO:0000256" key="3">
    <source>
        <dbReference type="ARBA" id="ARBA00061607"/>
    </source>
</evidence>
<dbReference type="Pfam" id="PF17863">
    <property type="entry name" value="AAA_lid_2"/>
    <property type="match status" value="1"/>
</dbReference>
<dbReference type="PIRSF" id="PIRSF002849">
    <property type="entry name" value="AAA_ATPase_chaperone_MoxR_prd"/>
    <property type="match status" value="1"/>
</dbReference>
<proteinExistence type="inferred from homology"/>
<gene>
    <name evidence="6" type="ORF">AVDCRST_MAG74-3431</name>
</gene>
<keyword evidence="2" id="KW-0067">ATP-binding</keyword>
<sequence>MLTYTPTTVAHITGELGKVIVGQDAVIEQILVAVLAEGHALLEGVPGTAKTLTVKTLARILNADFSRIQFTPDLMPSDITGTNVFNMQTSQFALRQGPIFTDILLADEINRTPPKTQAALLEAMEERQTTIDGERYPLSPMFTVLATENPIEYEGTYPLPEAQLDRFLLKILIDYPQAEAELEIVSRWDAGFNARQLEQVEIAPLTEEISIQNCRAEVKAMRMEAGVQRYIVEIVRKSRTHPTILYGASPRASVALLLCSKALAAIRGRNFPTPDDVRDIAPPVLRHRLSLRAEAELDGATTDAVISDILKTVEVPR</sequence>
<dbReference type="InterPro" id="IPR050764">
    <property type="entry name" value="CbbQ/NirQ/NorQ/GpvN"/>
</dbReference>
<name>A0A6J4PVT4_9BACT</name>
<dbReference type="InterPro" id="IPR041628">
    <property type="entry name" value="ChlI/MoxR_AAA_lid"/>
</dbReference>
<evidence type="ECO:0000256" key="2">
    <source>
        <dbReference type="ARBA" id="ARBA00022840"/>
    </source>
</evidence>
<dbReference type="InterPro" id="IPR011703">
    <property type="entry name" value="ATPase_AAA-3"/>
</dbReference>
<dbReference type="Pfam" id="PF07726">
    <property type="entry name" value="AAA_3"/>
    <property type="match status" value="1"/>
</dbReference>
<dbReference type="PANTHER" id="PTHR42759">
    <property type="entry name" value="MOXR FAMILY PROTEIN"/>
    <property type="match status" value="1"/>
</dbReference>
<reference evidence="6" key="1">
    <citation type="submission" date="2020-02" db="EMBL/GenBank/DDBJ databases">
        <authorList>
            <person name="Meier V. D."/>
        </authorList>
    </citation>
    <scope>NUCLEOTIDE SEQUENCE</scope>
    <source>
        <strain evidence="6">AVDCRST_MAG74</strain>
    </source>
</reference>
<evidence type="ECO:0000313" key="6">
    <source>
        <dbReference type="EMBL" id="CAA9427379.1"/>
    </source>
</evidence>
<dbReference type="AlphaFoldDB" id="A0A6J4PVT4"/>
<evidence type="ECO:0000259" key="4">
    <source>
        <dbReference type="Pfam" id="PF07726"/>
    </source>
</evidence>
<evidence type="ECO:0000259" key="5">
    <source>
        <dbReference type="Pfam" id="PF17863"/>
    </source>
</evidence>